<protein>
    <submittedName>
        <fullName evidence="4">Sulfoxide reductase catalytic subunit yedY</fullName>
        <ecNumber evidence="4">1.8.-.-</ecNumber>
    </submittedName>
</protein>
<feature type="transmembrane region" description="Helical" evidence="2">
    <location>
        <begin position="85"/>
        <end position="104"/>
    </location>
</feature>
<dbReference type="SUPFAM" id="SSF81296">
    <property type="entry name" value="E set domains"/>
    <property type="match status" value="1"/>
</dbReference>
<sequence>MDPTHDPNRPAPSAPSPPRSPGKAAAALAGAAATAVVLGVAELVAAVTNPAAAPFVAVGSTVVDRTPEPLREFAIEQFGTRDKQVLFLSMAVVISALAIAIGLLERHRPWGSAALGLLGIAVGFVVLQRPGATATDVIPTVLGVAAGIVTLRVLISRAPRSGAGQADLSRRRFLILTGGAAVVAAGAVATGQWLGQRLRAITADRAAFLLPKPQATAAPPPPGTDPPVPGLTPFVTANDRFYRIDTALRIPTVTRDDWRLRIHGRVARTVEFSMTDLEEFTAVKKMITLTCVSNEVGGDLAGNAVWTGYSLAELLSAAGVAPEADMLLSRSADGFTAGTPIAAITDGRDALLAVGMNGEPLPLEHGYPARLVVPGLYGFVSATKWVVDLEITRFDEATAYWTARGWAERAPIKVASRIDTPSAFATVAAGPTMVAGVAWAQQRGIAMVEVQVDDQPWAPADLVPEYSVDTWRQWTWRWNAEPGRHTLRVRATDATGQRQTDQRVRPIPDGATGWHSVAVTVA</sequence>
<dbReference type="SUPFAM" id="SSF56524">
    <property type="entry name" value="Oxidoreductase molybdopterin-binding domain"/>
    <property type="match status" value="1"/>
</dbReference>
<evidence type="ECO:0000256" key="1">
    <source>
        <dbReference type="SAM" id="MobiDB-lite"/>
    </source>
</evidence>
<dbReference type="GO" id="GO:0006790">
    <property type="term" value="P:sulfur compound metabolic process"/>
    <property type="evidence" value="ECO:0007669"/>
    <property type="project" value="TreeGrafter"/>
</dbReference>
<evidence type="ECO:0000313" key="5">
    <source>
        <dbReference type="Proteomes" id="UP000290439"/>
    </source>
</evidence>
<dbReference type="GO" id="GO:0043546">
    <property type="term" value="F:molybdopterin cofactor binding"/>
    <property type="evidence" value="ECO:0007669"/>
    <property type="project" value="TreeGrafter"/>
</dbReference>
<dbReference type="Gene3D" id="3.90.420.10">
    <property type="entry name" value="Oxidoreductase, molybdopterin-binding domain"/>
    <property type="match status" value="1"/>
</dbReference>
<feature type="domain" description="Oxidoreductase molybdopterin-binding" evidence="3">
    <location>
        <begin position="249"/>
        <end position="397"/>
    </location>
</feature>
<dbReference type="Pfam" id="PF00174">
    <property type="entry name" value="Oxidored_molyb"/>
    <property type="match status" value="1"/>
</dbReference>
<feature type="transmembrane region" description="Helical" evidence="2">
    <location>
        <begin position="110"/>
        <end position="127"/>
    </location>
</feature>
<dbReference type="Proteomes" id="UP000290439">
    <property type="component" value="Chromosome"/>
</dbReference>
<feature type="compositionally biased region" description="Pro residues" evidence="1">
    <location>
        <begin position="9"/>
        <end position="20"/>
    </location>
</feature>
<keyword evidence="4" id="KW-0560">Oxidoreductase</keyword>
<feature type="transmembrane region" description="Helical" evidence="2">
    <location>
        <begin position="134"/>
        <end position="155"/>
    </location>
</feature>
<feature type="transmembrane region" description="Helical" evidence="2">
    <location>
        <begin position="175"/>
        <end position="195"/>
    </location>
</feature>
<dbReference type="Gene3D" id="2.60.40.650">
    <property type="match status" value="1"/>
</dbReference>
<reference evidence="4 5" key="1">
    <citation type="submission" date="2019-02" db="EMBL/GenBank/DDBJ databases">
        <authorList>
            <consortium name="Pathogen Informatics"/>
        </authorList>
    </citation>
    <scope>NUCLEOTIDE SEQUENCE [LARGE SCALE GENOMIC DNA]</scope>
    <source>
        <strain evidence="4 5">3012STDY6756504</strain>
    </source>
</reference>
<keyword evidence="2" id="KW-0812">Transmembrane</keyword>
<accession>A0A4U8VWU5</accession>
<dbReference type="AlphaFoldDB" id="A0A4U8VWU5"/>
<organism evidence="4 5">
    <name type="scientific">Nocardia cyriacigeorgica</name>
    <dbReference type="NCBI Taxonomy" id="135487"/>
    <lineage>
        <taxon>Bacteria</taxon>
        <taxon>Bacillati</taxon>
        <taxon>Actinomycetota</taxon>
        <taxon>Actinomycetes</taxon>
        <taxon>Mycobacteriales</taxon>
        <taxon>Nocardiaceae</taxon>
        <taxon>Nocardia</taxon>
    </lineage>
</organism>
<gene>
    <name evidence="4" type="primary">yedY_1</name>
    <name evidence="4" type="ORF">NCTC10797_00173</name>
</gene>
<dbReference type="EMBL" id="LR215973">
    <property type="protein sequence ID" value="VFA96424.1"/>
    <property type="molecule type" value="Genomic_DNA"/>
</dbReference>
<dbReference type="PANTHER" id="PTHR19372:SF7">
    <property type="entry name" value="SULFITE OXIDASE, MITOCHONDRIAL"/>
    <property type="match status" value="1"/>
</dbReference>
<dbReference type="RefSeq" id="WP_130915591.1">
    <property type="nucleotide sequence ID" value="NZ_LR215973.1"/>
</dbReference>
<name>A0A4U8VWU5_9NOCA</name>
<dbReference type="GO" id="GO:0020037">
    <property type="term" value="F:heme binding"/>
    <property type="evidence" value="ECO:0007669"/>
    <property type="project" value="TreeGrafter"/>
</dbReference>
<dbReference type="PANTHER" id="PTHR19372">
    <property type="entry name" value="SULFITE REDUCTASE"/>
    <property type="match status" value="1"/>
</dbReference>
<dbReference type="InterPro" id="IPR036374">
    <property type="entry name" value="OxRdtase_Mopterin-bd_sf"/>
</dbReference>
<proteinExistence type="predicted"/>
<dbReference type="GO" id="GO:0008482">
    <property type="term" value="F:sulfite oxidase activity"/>
    <property type="evidence" value="ECO:0007669"/>
    <property type="project" value="TreeGrafter"/>
</dbReference>
<dbReference type="InterPro" id="IPR014756">
    <property type="entry name" value="Ig_E-set"/>
</dbReference>
<dbReference type="EC" id="1.8.-.-" evidence="4"/>
<keyword evidence="2" id="KW-1133">Transmembrane helix</keyword>
<evidence type="ECO:0000256" key="2">
    <source>
        <dbReference type="SAM" id="Phobius"/>
    </source>
</evidence>
<feature type="region of interest" description="Disordered" evidence="1">
    <location>
        <begin position="1"/>
        <end position="23"/>
    </location>
</feature>
<keyword evidence="2" id="KW-0472">Membrane</keyword>
<evidence type="ECO:0000259" key="3">
    <source>
        <dbReference type="Pfam" id="PF00174"/>
    </source>
</evidence>
<evidence type="ECO:0000313" key="4">
    <source>
        <dbReference type="EMBL" id="VFA96424.1"/>
    </source>
</evidence>
<dbReference type="InterPro" id="IPR000572">
    <property type="entry name" value="OxRdtase_Mopterin-bd_dom"/>
</dbReference>